<feature type="compositionally biased region" description="Basic and acidic residues" evidence="6">
    <location>
        <begin position="839"/>
        <end position="851"/>
    </location>
</feature>
<dbReference type="InterPro" id="IPR009057">
    <property type="entry name" value="Homeodomain-like_sf"/>
</dbReference>
<evidence type="ECO:0000256" key="6">
    <source>
        <dbReference type="SAM" id="MobiDB-lite"/>
    </source>
</evidence>
<dbReference type="Proteomes" id="UP001292094">
    <property type="component" value="Unassembled WGS sequence"/>
</dbReference>
<organism evidence="8 9">
    <name type="scientific">Petrolisthes manimaculis</name>
    <dbReference type="NCBI Taxonomy" id="1843537"/>
    <lineage>
        <taxon>Eukaryota</taxon>
        <taxon>Metazoa</taxon>
        <taxon>Ecdysozoa</taxon>
        <taxon>Arthropoda</taxon>
        <taxon>Crustacea</taxon>
        <taxon>Multicrustacea</taxon>
        <taxon>Malacostraca</taxon>
        <taxon>Eumalacostraca</taxon>
        <taxon>Eucarida</taxon>
        <taxon>Decapoda</taxon>
        <taxon>Pleocyemata</taxon>
        <taxon>Anomura</taxon>
        <taxon>Galatheoidea</taxon>
        <taxon>Porcellanidae</taxon>
        <taxon>Petrolisthes</taxon>
    </lineage>
</organism>
<feature type="compositionally biased region" description="Acidic residues" evidence="6">
    <location>
        <begin position="389"/>
        <end position="414"/>
    </location>
</feature>
<reference evidence="8" key="1">
    <citation type="submission" date="2023-11" db="EMBL/GenBank/DDBJ databases">
        <title>Genome assemblies of two species of porcelain crab, Petrolisthes cinctipes and Petrolisthes manimaculis (Anomura: Porcellanidae).</title>
        <authorList>
            <person name="Angst P."/>
        </authorList>
    </citation>
    <scope>NUCLEOTIDE SEQUENCE</scope>
    <source>
        <strain evidence="8">PB745_02</strain>
        <tissue evidence="8">Gill</tissue>
    </source>
</reference>
<feature type="compositionally biased region" description="Gly residues" evidence="6">
    <location>
        <begin position="457"/>
        <end position="468"/>
    </location>
</feature>
<dbReference type="AlphaFoldDB" id="A0AAE1Q3A2"/>
<dbReference type="InterPro" id="IPR001356">
    <property type="entry name" value="HD"/>
</dbReference>
<accession>A0AAE1Q3A2</accession>
<name>A0AAE1Q3A2_9EUCA</name>
<evidence type="ECO:0000256" key="1">
    <source>
        <dbReference type="ARBA" id="ARBA00004123"/>
    </source>
</evidence>
<dbReference type="GO" id="GO:0005634">
    <property type="term" value="C:nucleus"/>
    <property type="evidence" value="ECO:0007669"/>
    <property type="project" value="UniProtKB-SubCell"/>
</dbReference>
<feature type="region of interest" description="Disordered" evidence="6">
    <location>
        <begin position="85"/>
        <end position="143"/>
    </location>
</feature>
<feature type="region of interest" description="Disordered" evidence="6">
    <location>
        <begin position="342"/>
        <end position="421"/>
    </location>
</feature>
<feature type="region of interest" description="Disordered" evidence="6">
    <location>
        <begin position="831"/>
        <end position="851"/>
    </location>
</feature>
<keyword evidence="4 5" id="KW-0539">Nucleus</keyword>
<dbReference type="Gene3D" id="1.10.10.60">
    <property type="entry name" value="Homeodomain-like"/>
    <property type="match status" value="1"/>
</dbReference>
<feature type="region of interest" description="Disordered" evidence="6">
    <location>
        <begin position="162"/>
        <end position="255"/>
    </location>
</feature>
<evidence type="ECO:0000259" key="7">
    <source>
        <dbReference type="PROSITE" id="PS50071"/>
    </source>
</evidence>
<feature type="region of interest" description="Disordered" evidence="6">
    <location>
        <begin position="753"/>
        <end position="786"/>
    </location>
</feature>
<gene>
    <name evidence="8" type="ORF">Pmani_009843</name>
</gene>
<dbReference type="GO" id="GO:0006355">
    <property type="term" value="P:regulation of DNA-templated transcription"/>
    <property type="evidence" value="ECO:0007669"/>
    <property type="project" value="InterPro"/>
</dbReference>
<feature type="compositionally biased region" description="Basic residues" evidence="6">
    <location>
        <begin position="180"/>
        <end position="189"/>
    </location>
</feature>
<dbReference type="PROSITE" id="PS50071">
    <property type="entry name" value="HOMEOBOX_2"/>
    <property type="match status" value="1"/>
</dbReference>
<dbReference type="GO" id="GO:0048646">
    <property type="term" value="P:anatomical structure formation involved in morphogenesis"/>
    <property type="evidence" value="ECO:0007669"/>
    <property type="project" value="UniProtKB-ARBA"/>
</dbReference>
<feature type="region of interest" description="Disordered" evidence="6">
    <location>
        <begin position="650"/>
        <end position="681"/>
    </location>
</feature>
<feature type="region of interest" description="Disordered" evidence="6">
    <location>
        <begin position="450"/>
        <end position="553"/>
    </location>
</feature>
<feature type="compositionally biased region" description="Basic and acidic residues" evidence="6">
    <location>
        <begin position="190"/>
        <end position="210"/>
    </location>
</feature>
<dbReference type="PANTHER" id="PTHR11850">
    <property type="entry name" value="HOMEOBOX PROTEIN TRANSCRIPTION FACTORS"/>
    <property type="match status" value="1"/>
</dbReference>
<feature type="region of interest" description="Disordered" evidence="6">
    <location>
        <begin position="1"/>
        <end position="33"/>
    </location>
</feature>
<evidence type="ECO:0000313" key="9">
    <source>
        <dbReference type="Proteomes" id="UP001292094"/>
    </source>
</evidence>
<keyword evidence="3 5" id="KW-0371">Homeobox</keyword>
<feature type="compositionally biased region" description="Acidic residues" evidence="6">
    <location>
        <begin position="121"/>
        <end position="131"/>
    </location>
</feature>
<comment type="caution">
    <text evidence="8">The sequence shown here is derived from an EMBL/GenBank/DDBJ whole genome shotgun (WGS) entry which is preliminary data.</text>
</comment>
<protein>
    <recommendedName>
        <fullName evidence="7">Homeobox domain-containing protein</fullName>
    </recommendedName>
</protein>
<feature type="compositionally biased region" description="Polar residues" evidence="6">
    <location>
        <begin position="215"/>
        <end position="237"/>
    </location>
</feature>
<evidence type="ECO:0000256" key="4">
    <source>
        <dbReference type="ARBA" id="ARBA00023242"/>
    </source>
</evidence>
<comment type="subcellular location">
    <subcellularLocation>
        <location evidence="1 5">Nucleus</location>
    </subcellularLocation>
</comment>
<dbReference type="Pfam" id="PF05920">
    <property type="entry name" value="Homeobox_KN"/>
    <property type="match status" value="1"/>
</dbReference>
<dbReference type="GO" id="GO:0000987">
    <property type="term" value="F:cis-regulatory region sequence-specific DNA binding"/>
    <property type="evidence" value="ECO:0007669"/>
    <property type="project" value="UniProtKB-ARBA"/>
</dbReference>
<sequence length="983" mass="108924">MGPIRAYSRPSHGAAAGEFVTSSSPYSHSRNYSSRHDTFCVHTTPLDDAQHSLYIPVCTSDTLRVGLPSPSASLQPTLFHIKKLLPPGEASTDPHPTHSSQQQDGEGTEQDRWGTGVEQEQKEEEELEENEWAGGGSGRGNVGWHVEEEECHWKKEKNIQKWKRISREQQQCSESDHNTKCRRRVGQCKRKIEESGTWETKKDNDDDHPWKKSRNSYNVKENNSHSSLKIISESAQSTREDGYNHSGTADNKNTEWQKKEFAEFVAPKLSPSPAGSTDEACSSRMALVFPFSDDEEDEERGTEGGKHEIWPISDIVETEDEEGGQQETRGCCSLIFSAEDVSGGDNVGEDCSDSGEGVCGGSVGSEEDAGGGCGEGEEYRYVGGGGGGDSDDEGGCDRDEDSGEGDGDEYEEENAGMGCGQSVGCKVTVKIRGTARSSEPDQVNILITQKAVESGSVAGGDVVGGGGRGGDKGNDRGDSRTANAQDRTGNKHDQPDPLHSSFPDYADVPQEEEDLRANDEGNTSPDEDNEEVDERRGDGEDSPRDSGVRATQRLRPRSYRQFLLTRERRSRVFLKQRSYQLGRWFVTHFTHPYPSKDQKDQLANRTNMTRNQVSEWFGNMRRRIREATRSQGVCWEHRVRLYNSVITGKSEPLPIQPGDAINTWTPPVADESNSLDQPEVSVSPKFKTTLLQRYLNNSGDTQTPSPAASPSLEDSPLRHHHHRHHKEGNSANQHHHSCQQGCSDCFTHQENQQQSSESHHQQENSTCPYRQQQQQQEQDDSTPTNCSVVLSVPLPLSTSSPKERFQALWNSSFEHVKDPAGVLTVSDHRVGNVHGGIRGRGDEGNKTPRKYERNTNSQQVTNNYNNVTGFKRQRTTMVHNIKEGSESYTSLLPHHHQQSSSSTSSILSVGVVGREEWKGSVSNSRVSSGGLGNILHLPSWTSRTSHTLAKTNWFTDGGGVRPQVFRQPEEIAAAYTLMQLQHM</sequence>
<feature type="compositionally biased region" description="Basic and acidic residues" evidence="6">
    <location>
        <begin position="469"/>
        <end position="479"/>
    </location>
</feature>
<dbReference type="CDD" id="cd00086">
    <property type="entry name" value="homeodomain"/>
    <property type="match status" value="1"/>
</dbReference>
<dbReference type="InterPro" id="IPR050224">
    <property type="entry name" value="TALE_homeobox"/>
</dbReference>
<dbReference type="SUPFAM" id="SSF46689">
    <property type="entry name" value="Homeodomain-like"/>
    <property type="match status" value="1"/>
</dbReference>
<evidence type="ECO:0000256" key="3">
    <source>
        <dbReference type="ARBA" id="ARBA00023155"/>
    </source>
</evidence>
<dbReference type="EMBL" id="JAWZYT010000773">
    <property type="protein sequence ID" value="KAK4319216.1"/>
    <property type="molecule type" value="Genomic_DNA"/>
</dbReference>
<feature type="region of interest" description="Disordered" evidence="6">
    <location>
        <begin position="696"/>
        <end position="739"/>
    </location>
</feature>
<feature type="DNA-binding region" description="Homeobox" evidence="5">
    <location>
        <begin position="566"/>
        <end position="628"/>
    </location>
</feature>
<dbReference type="GO" id="GO:0001654">
    <property type="term" value="P:eye development"/>
    <property type="evidence" value="ECO:0007669"/>
    <property type="project" value="UniProtKB-ARBA"/>
</dbReference>
<feature type="domain" description="Homeobox" evidence="7">
    <location>
        <begin position="564"/>
        <end position="627"/>
    </location>
</feature>
<proteinExistence type="predicted"/>
<feature type="compositionally biased region" description="Low complexity" evidence="6">
    <location>
        <begin position="22"/>
        <end position="32"/>
    </location>
</feature>
<dbReference type="SMART" id="SM00389">
    <property type="entry name" value="HOX"/>
    <property type="match status" value="1"/>
</dbReference>
<evidence type="ECO:0000256" key="5">
    <source>
        <dbReference type="PROSITE-ProRule" id="PRU00108"/>
    </source>
</evidence>
<keyword evidence="9" id="KW-1185">Reference proteome</keyword>
<keyword evidence="2 5" id="KW-0238">DNA-binding</keyword>
<feature type="region of interest" description="Disordered" evidence="6">
    <location>
        <begin position="291"/>
        <end position="327"/>
    </location>
</feature>
<feature type="compositionally biased region" description="Basic and acidic residues" evidence="6">
    <location>
        <begin position="533"/>
        <end position="547"/>
    </location>
</feature>
<dbReference type="InterPro" id="IPR008422">
    <property type="entry name" value="KN_HD"/>
</dbReference>
<feature type="compositionally biased region" description="Polar residues" evidence="6">
    <location>
        <begin position="696"/>
        <end position="708"/>
    </location>
</feature>
<evidence type="ECO:0000313" key="8">
    <source>
        <dbReference type="EMBL" id="KAK4319216.1"/>
    </source>
</evidence>
<evidence type="ECO:0000256" key="2">
    <source>
        <dbReference type="ARBA" id="ARBA00023125"/>
    </source>
</evidence>